<name>A0ABW7N6C4_9BACT</name>
<keyword evidence="4" id="KW-1185">Reference proteome</keyword>
<dbReference type="SUPFAM" id="SSF54506">
    <property type="entry name" value="Diaminopimelate epimerase-like"/>
    <property type="match status" value="1"/>
</dbReference>
<evidence type="ECO:0000256" key="2">
    <source>
        <dbReference type="ARBA" id="ARBA00023235"/>
    </source>
</evidence>
<dbReference type="Gene3D" id="3.10.310.10">
    <property type="entry name" value="Diaminopimelate Epimerase, Chain A, domain 1"/>
    <property type="match status" value="2"/>
</dbReference>
<keyword evidence="2" id="KW-0413">Isomerase</keyword>
<dbReference type="Pfam" id="PF02567">
    <property type="entry name" value="PhzC-PhzF"/>
    <property type="match status" value="1"/>
</dbReference>
<dbReference type="PIRSF" id="PIRSF016184">
    <property type="entry name" value="PhzC_PhzF"/>
    <property type="match status" value="1"/>
</dbReference>
<dbReference type="PANTHER" id="PTHR13774">
    <property type="entry name" value="PHENAZINE BIOSYNTHESIS PROTEIN"/>
    <property type="match status" value="1"/>
</dbReference>
<comment type="caution">
    <text evidence="3">The sequence shown here is derived from an EMBL/GenBank/DDBJ whole genome shotgun (WGS) entry which is preliminary data.</text>
</comment>
<dbReference type="InterPro" id="IPR003719">
    <property type="entry name" value="Phenazine_PhzF-like"/>
</dbReference>
<comment type="similarity">
    <text evidence="1">Belongs to the PhzF family.</text>
</comment>
<evidence type="ECO:0000313" key="3">
    <source>
        <dbReference type="EMBL" id="MFH6982219.1"/>
    </source>
</evidence>
<dbReference type="EMBL" id="JBIPKE010000010">
    <property type="protein sequence ID" value="MFH6982219.1"/>
    <property type="molecule type" value="Genomic_DNA"/>
</dbReference>
<dbReference type="PANTHER" id="PTHR13774:SF17">
    <property type="entry name" value="PHENAZINE BIOSYNTHESIS-LIKE DOMAIN-CONTAINING PROTEIN"/>
    <property type="match status" value="1"/>
</dbReference>
<sequence length="262" mass="29298">MDKLKFSTYAVFSNKDNGLIGNTSTVVETEHALSNVQMQSIASDLWQPATTFLWKKNDQWHVRWFAPDQEIGLCGHGSLAAVAHLYEKGILDTEIHFQNGIISGGVENEKCYITLASIPVIDELTIENYLLDGLKIPILGHFKTSNKNIILTDSQESVRFMSPNFEILRRSPIFGYAVTAVGDDCDFVSRTLVPHVHQLEDPATGSSHAALAPFWAAKLNKTKMKAIQLSKRGGQFHLTLEGKKVKLYGEHYKLNEGKLFLH</sequence>
<evidence type="ECO:0000256" key="1">
    <source>
        <dbReference type="ARBA" id="ARBA00008270"/>
    </source>
</evidence>
<protein>
    <submittedName>
        <fullName evidence="3">PhzF family phenazine biosynthesis protein</fullName>
    </submittedName>
</protein>
<proteinExistence type="inferred from homology"/>
<organism evidence="3 4">
    <name type="scientific">Marinoscillum luteum</name>
    <dbReference type="NCBI Taxonomy" id="861051"/>
    <lineage>
        <taxon>Bacteria</taxon>
        <taxon>Pseudomonadati</taxon>
        <taxon>Bacteroidota</taxon>
        <taxon>Cytophagia</taxon>
        <taxon>Cytophagales</taxon>
        <taxon>Reichenbachiellaceae</taxon>
        <taxon>Marinoscillum</taxon>
    </lineage>
</organism>
<evidence type="ECO:0000313" key="4">
    <source>
        <dbReference type="Proteomes" id="UP001610063"/>
    </source>
</evidence>
<accession>A0ABW7N6C4</accession>
<reference evidence="3 4" key="1">
    <citation type="journal article" date="2013" name="Int. J. Syst. Evol. Microbiol.">
        <title>Marinoscillum luteum sp. nov., isolated from marine sediment.</title>
        <authorList>
            <person name="Cha I.T."/>
            <person name="Park S.J."/>
            <person name="Kim S.J."/>
            <person name="Kim J.G."/>
            <person name="Jung M.Y."/>
            <person name="Shin K.S."/>
            <person name="Kwon K.K."/>
            <person name="Yang S.H."/>
            <person name="Seo Y.S."/>
            <person name="Rhee S.K."/>
        </authorList>
    </citation>
    <scope>NUCLEOTIDE SEQUENCE [LARGE SCALE GENOMIC DNA]</scope>
    <source>
        <strain evidence="3 4">KCTC 23939</strain>
    </source>
</reference>
<dbReference type="Proteomes" id="UP001610063">
    <property type="component" value="Unassembled WGS sequence"/>
</dbReference>
<dbReference type="RefSeq" id="WP_395415977.1">
    <property type="nucleotide sequence ID" value="NZ_JBIPKE010000010.1"/>
</dbReference>
<gene>
    <name evidence="3" type="ORF">ACHKAR_02160</name>
</gene>